<organism evidence="10 11">
    <name type="scientific">Micromonospora krabiensis</name>
    <dbReference type="NCBI Taxonomy" id="307121"/>
    <lineage>
        <taxon>Bacteria</taxon>
        <taxon>Bacillati</taxon>
        <taxon>Actinomycetota</taxon>
        <taxon>Actinomycetes</taxon>
        <taxon>Micromonosporales</taxon>
        <taxon>Micromonosporaceae</taxon>
        <taxon>Micromonospora</taxon>
    </lineage>
</organism>
<dbReference type="PROSITE" id="PS50011">
    <property type="entry name" value="PROTEIN_KINASE_DOM"/>
    <property type="match status" value="1"/>
</dbReference>
<keyword evidence="4 7" id="KW-0547">Nucleotide-binding</keyword>
<dbReference type="PROSITE" id="PS50231">
    <property type="entry name" value="RICIN_B_LECTIN"/>
    <property type="match status" value="1"/>
</dbReference>
<dbReference type="SMART" id="SM00220">
    <property type="entry name" value="S_TKc"/>
    <property type="match status" value="1"/>
</dbReference>
<keyword evidence="5 10" id="KW-0418">Kinase</keyword>
<dbReference type="PROSITE" id="PS00107">
    <property type="entry name" value="PROTEIN_KINASE_ATP"/>
    <property type="match status" value="1"/>
</dbReference>
<evidence type="ECO:0000313" key="10">
    <source>
        <dbReference type="EMBL" id="SBV28153.1"/>
    </source>
</evidence>
<dbReference type="Gene3D" id="3.30.200.20">
    <property type="entry name" value="Phosphorylase Kinase, domain 1"/>
    <property type="match status" value="1"/>
</dbReference>
<evidence type="ECO:0000256" key="7">
    <source>
        <dbReference type="PROSITE-ProRule" id="PRU10141"/>
    </source>
</evidence>
<feature type="binding site" evidence="7">
    <location>
        <position position="54"/>
    </location>
    <ligand>
        <name>ATP</name>
        <dbReference type="ChEBI" id="CHEBI:30616"/>
    </ligand>
</feature>
<dbReference type="InterPro" id="IPR017441">
    <property type="entry name" value="Protein_kinase_ATP_BS"/>
</dbReference>
<dbReference type="GO" id="GO:0004674">
    <property type="term" value="F:protein serine/threonine kinase activity"/>
    <property type="evidence" value="ECO:0007669"/>
    <property type="project" value="UniProtKB-KW"/>
</dbReference>
<gene>
    <name evidence="10" type="ORF">GA0070620_3686</name>
</gene>
<evidence type="ECO:0000256" key="5">
    <source>
        <dbReference type="ARBA" id="ARBA00022777"/>
    </source>
</evidence>
<evidence type="ECO:0000259" key="9">
    <source>
        <dbReference type="PROSITE" id="PS50011"/>
    </source>
</evidence>
<evidence type="ECO:0000256" key="3">
    <source>
        <dbReference type="ARBA" id="ARBA00022679"/>
    </source>
</evidence>
<protein>
    <recommendedName>
        <fullName evidence="1">non-specific serine/threonine protein kinase</fullName>
        <ecNumber evidence="1">2.7.11.1</ecNumber>
    </recommendedName>
</protein>
<name>A0A1C3N6H9_9ACTN</name>
<keyword evidence="11" id="KW-1185">Reference proteome</keyword>
<keyword evidence="2 10" id="KW-0723">Serine/threonine-protein kinase</keyword>
<feature type="region of interest" description="Disordered" evidence="8">
    <location>
        <begin position="319"/>
        <end position="351"/>
    </location>
</feature>
<dbReference type="PANTHER" id="PTHR43289:SF6">
    <property type="entry name" value="SERINE_THREONINE-PROTEIN KINASE NEKL-3"/>
    <property type="match status" value="1"/>
</dbReference>
<dbReference type="PATRIC" id="fig|307121.4.peg.3758"/>
<proteinExistence type="predicted"/>
<reference evidence="11" key="1">
    <citation type="submission" date="2016-06" db="EMBL/GenBank/DDBJ databases">
        <authorList>
            <person name="Varghese N."/>
        </authorList>
    </citation>
    <scope>NUCLEOTIDE SEQUENCE [LARGE SCALE GENOMIC DNA]</scope>
    <source>
        <strain evidence="11">DSM 45344</strain>
    </source>
</reference>
<dbReference type="InterPro" id="IPR008271">
    <property type="entry name" value="Ser/Thr_kinase_AS"/>
</dbReference>
<dbReference type="AlphaFoldDB" id="A0A1C3N6H9"/>
<dbReference type="CDD" id="cd14014">
    <property type="entry name" value="STKc_PknB_like"/>
    <property type="match status" value="1"/>
</dbReference>
<dbReference type="SUPFAM" id="SSF56112">
    <property type="entry name" value="Protein kinase-like (PK-like)"/>
    <property type="match status" value="1"/>
</dbReference>
<evidence type="ECO:0000256" key="1">
    <source>
        <dbReference type="ARBA" id="ARBA00012513"/>
    </source>
</evidence>
<evidence type="ECO:0000256" key="4">
    <source>
        <dbReference type="ARBA" id="ARBA00022741"/>
    </source>
</evidence>
<evidence type="ECO:0000256" key="8">
    <source>
        <dbReference type="SAM" id="MobiDB-lite"/>
    </source>
</evidence>
<dbReference type="Pfam" id="PF00652">
    <property type="entry name" value="Ricin_B_lectin"/>
    <property type="match status" value="1"/>
</dbReference>
<dbReference type="Gene3D" id="1.10.510.10">
    <property type="entry name" value="Transferase(Phosphotransferase) domain 1"/>
    <property type="match status" value="1"/>
</dbReference>
<feature type="compositionally biased region" description="Low complexity" evidence="8">
    <location>
        <begin position="586"/>
        <end position="610"/>
    </location>
</feature>
<feature type="region of interest" description="Disordered" evidence="8">
    <location>
        <begin position="584"/>
        <end position="642"/>
    </location>
</feature>
<feature type="compositionally biased region" description="Low complexity" evidence="8">
    <location>
        <begin position="623"/>
        <end position="635"/>
    </location>
</feature>
<dbReference type="STRING" id="307121.GA0070620_3686"/>
<dbReference type="GO" id="GO:0005524">
    <property type="term" value="F:ATP binding"/>
    <property type="evidence" value="ECO:0007669"/>
    <property type="project" value="UniProtKB-UniRule"/>
</dbReference>
<dbReference type="InterPro" id="IPR035992">
    <property type="entry name" value="Ricin_B-like_lectins"/>
</dbReference>
<evidence type="ECO:0000256" key="2">
    <source>
        <dbReference type="ARBA" id="ARBA00022527"/>
    </source>
</evidence>
<accession>A0A1C3N6H9</accession>
<dbReference type="SUPFAM" id="SSF50370">
    <property type="entry name" value="Ricin B-like lectins"/>
    <property type="match status" value="1"/>
</dbReference>
<dbReference type="PANTHER" id="PTHR43289">
    <property type="entry name" value="MITOGEN-ACTIVATED PROTEIN KINASE KINASE KINASE 20-RELATED"/>
    <property type="match status" value="1"/>
</dbReference>
<dbReference type="EC" id="2.7.11.1" evidence="1"/>
<dbReference type="PROSITE" id="PS00108">
    <property type="entry name" value="PROTEIN_KINASE_ST"/>
    <property type="match status" value="1"/>
</dbReference>
<dbReference type="InterPro" id="IPR000772">
    <property type="entry name" value="Ricin_B_lectin"/>
</dbReference>
<dbReference type="InterPro" id="IPR000719">
    <property type="entry name" value="Prot_kinase_dom"/>
</dbReference>
<dbReference type="Gene3D" id="2.80.10.50">
    <property type="match status" value="1"/>
</dbReference>
<keyword evidence="3" id="KW-0808">Transferase</keyword>
<evidence type="ECO:0000256" key="6">
    <source>
        <dbReference type="ARBA" id="ARBA00022840"/>
    </source>
</evidence>
<feature type="domain" description="Protein kinase" evidence="9">
    <location>
        <begin position="25"/>
        <end position="279"/>
    </location>
</feature>
<keyword evidence="6 7" id="KW-0067">ATP-binding</keyword>
<dbReference type="SMART" id="SM00458">
    <property type="entry name" value="RICIN"/>
    <property type="match status" value="1"/>
</dbReference>
<dbReference type="Proteomes" id="UP000199393">
    <property type="component" value="Chromosome I"/>
</dbReference>
<dbReference type="InterPro" id="IPR011009">
    <property type="entry name" value="Kinase-like_dom_sf"/>
</dbReference>
<evidence type="ECO:0000313" key="11">
    <source>
        <dbReference type="Proteomes" id="UP000199393"/>
    </source>
</evidence>
<dbReference type="EMBL" id="LT598496">
    <property type="protein sequence ID" value="SBV28153.1"/>
    <property type="molecule type" value="Genomic_DNA"/>
</dbReference>
<sequence length="765" mass="80420">MGLVINARYRLAVSGTSPQLIANRYRLVRPLGQGGMGRVWQARDEMLERDVAIKELVAPAGLRDEERRDLRERSLREARAVARLDHVNVVRVFDVLHSDDDPWIVMELVASRSLHQALEAEGPMPPARVARIGLGVLAALRAAHGAGILHRDVKPANVLLADDGRVVLTDFGLATLPGDPRVTQTGMVLGSPAFLAPERATDGAVGPAADLWSLGATLYAAVEGRTPYHRSTPIATLAALATEAPPPPQRAGVLTELLDGLLRRDPQQRIDAGEADRLLRTAAADPAGTIPPNPAGLAGTVPPGLAGAEVGSPTLDAPVTRVGSGETPRPLIVPEFRSSTPNAPADAGGADRGVVGSVGTVGGGGAAAGTVDVLPARAPDRRRRSWLVGSLAAALLLAGAVGASLRYGGLPGTATDNPAAQLPSPTALADTPVSRVLPPPPAGWHYHRDDPRFLVPVPDGWVAERDGERTEFREPDGGRVLVVGEVRTVPANPTTELRAREKAERKRYDGYRQVRLGAVPYQVRAAEWEWTYDGPDGTPRHAVNRLFVGNNGHAYTLGWTTPAAEWSTSRSLFTLITDGFQGLPLAGAPSRSADAPPSSGPGQPTPGRTGAEQPSPGTGDGAPSSPRQSTASSSPNAPTGKPIVGFASDRCIDVPGGKATSGVQLQIWDCRRTAGQLWTFPSDGTVRALGKCLDVAGHSTSDGAAVLLADCTGAASQKFTLNKAYDLVNVRADRCVDVFDHHTENGSPLQIWQCTGEAHQKWKLG</sequence>
<dbReference type="Pfam" id="PF00069">
    <property type="entry name" value="Pkinase"/>
    <property type="match status" value="1"/>
</dbReference>